<protein>
    <submittedName>
        <fullName evidence="1">Uncharacterized protein</fullName>
    </submittedName>
</protein>
<accession>A0A392SBH7</accession>
<evidence type="ECO:0000313" key="2">
    <source>
        <dbReference type="Proteomes" id="UP000265520"/>
    </source>
</evidence>
<evidence type="ECO:0000313" key="1">
    <source>
        <dbReference type="EMBL" id="MCI45767.1"/>
    </source>
</evidence>
<comment type="caution">
    <text evidence="1">The sequence shown here is derived from an EMBL/GenBank/DDBJ whole genome shotgun (WGS) entry which is preliminary data.</text>
</comment>
<sequence length="108" mass="12554">HHDDDAPYRRRNLKYHPPKAYEYDSCLHAITVETRHPPFSFVQHRIVPAQHALTHGWNVIHNPDTQTTIHVSCDLHRTAIVPEKHEQNARHSPDKLRPIAIDAVVPWS</sequence>
<reference evidence="1 2" key="1">
    <citation type="journal article" date="2018" name="Front. Plant Sci.">
        <title>Red Clover (Trifolium pratense) and Zigzag Clover (T. medium) - A Picture of Genomic Similarities and Differences.</title>
        <authorList>
            <person name="Dluhosova J."/>
            <person name="Istvanek J."/>
            <person name="Nedelnik J."/>
            <person name="Repkova J."/>
        </authorList>
    </citation>
    <scope>NUCLEOTIDE SEQUENCE [LARGE SCALE GENOMIC DNA]</scope>
    <source>
        <strain evidence="2">cv. 10/8</strain>
        <tissue evidence="1">Leaf</tissue>
    </source>
</reference>
<proteinExistence type="predicted"/>
<dbReference type="EMBL" id="LXQA010348302">
    <property type="protein sequence ID" value="MCI45767.1"/>
    <property type="molecule type" value="Genomic_DNA"/>
</dbReference>
<feature type="non-terminal residue" evidence="1">
    <location>
        <position position="1"/>
    </location>
</feature>
<dbReference type="AlphaFoldDB" id="A0A392SBH7"/>
<organism evidence="1 2">
    <name type="scientific">Trifolium medium</name>
    <dbReference type="NCBI Taxonomy" id="97028"/>
    <lineage>
        <taxon>Eukaryota</taxon>
        <taxon>Viridiplantae</taxon>
        <taxon>Streptophyta</taxon>
        <taxon>Embryophyta</taxon>
        <taxon>Tracheophyta</taxon>
        <taxon>Spermatophyta</taxon>
        <taxon>Magnoliopsida</taxon>
        <taxon>eudicotyledons</taxon>
        <taxon>Gunneridae</taxon>
        <taxon>Pentapetalae</taxon>
        <taxon>rosids</taxon>
        <taxon>fabids</taxon>
        <taxon>Fabales</taxon>
        <taxon>Fabaceae</taxon>
        <taxon>Papilionoideae</taxon>
        <taxon>50 kb inversion clade</taxon>
        <taxon>NPAAA clade</taxon>
        <taxon>Hologalegina</taxon>
        <taxon>IRL clade</taxon>
        <taxon>Trifolieae</taxon>
        <taxon>Trifolium</taxon>
    </lineage>
</organism>
<feature type="non-terminal residue" evidence="1">
    <location>
        <position position="108"/>
    </location>
</feature>
<keyword evidence="2" id="KW-1185">Reference proteome</keyword>
<dbReference type="Proteomes" id="UP000265520">
    <property type="component" value="Unassembled WGS sequence"/>
</dbReference>
<name>A0A392SBH7_9FABA</name>